<protein>
    <submittedName>
        <fullName evidence="1">Uncharacterized protein</fullName>
    </submittedName>
</protein>
<accession>A0AAQ3QT62</accession>
<gene>
    <name evidence="1" type="ORF">Cni_G28497</name>
</gene>
<proteinExistence type="predicted"/>
<dbReference type="AlphaFoldDB" id="A0AAQ3QT62"/>
<name>A0AAQ3QT62_9LILI</name>
<sequence>MSGENRRRETLLHDENPTSILLINTSMYYISFSPCLGHAPALSHSPSKCAGEKVVKTTSLSALPYHLLTKERGEIRERGKRRDIRERREIVARIVHERRESQADERGETSRGGAILVEGNEIKMESVNC</sequence>
<dbReference type="Proteomes" id="UP001327560">
    <property type="component" value="Chromosome 9"/>
</dbReference>
<reference evidence="1 2" key="1">
    <citation type="submission" date="2023-10" db="EMBL/GenBank/DDBJ databases">
        <title>Chromosome-scale genome assembly provides insights into flower coloration mechanisms of Canna indica.</title>
        <authorList>
            <person name="Li C."/>
        </authorList>
    </citation>
    <scope>NUCLEOTIDE SEQUENCE [LARGE SCALE GENOMIC DNA]</scope>
    <source>
        <tissue evidence="1">Flower</tissue>
    </source>
</reference>
<organism evidence="1 2">
    <name type="scientific">Canna indica</name>
    <name type="common">Indian-shot</name>
    <dbReference type="NCBI Taxonomy" id="4628"/>
    <lineage>
        <taxon>Eukaryota</taxon>
        <taxon>Viridiplantae</taxon>
        <taxon>Streptophyta</taxon>
        <taxon>Embryophyta</taxon>
        <taxon>Tracheophyta</taxon>
        <taxon>Spermatophyta</taxon>
        <taxon>Magnoliopsida</taxon>
        <taxon>Liliopsida</taxon>
        <taxon>Zingiberales</taxon>
        <taxon>Cannaceae</taxon>
        <taxon>Canna</taxon>
    </lineage>
</organism>
<dbReference type="EMBL" id="CP136898">
    <property type="protein sequence ID" value="WOL19695.1"/>
    <property type="molecule type" value="Genomic_DNA"/>
</dbReference>
<keyword evidence="2" id="KW-1185">Reference proteome</keyword>
<evidence type="ECO:0000313" key="2">
    <source>
        <dbReference type="Proteomes" id="UP001327560"/>
    </source>
</evidence>
<evidence type="ECO:0000313" key="1">
    <source>
        <dbReference type="EMBL" id="WOL19695.1"/>
    </source>
</evidence>